<evidence type="ECO:0000313" key="2">
    <source>
        <dbReference type="EMBL" id="PYE16551.1"/>
    </source>
</evidence>
<comment type="caution">
    <text evidence="2">The sequence shown here is derived from an EMBL/GenBank/DDBJ whole genome shotgun (WGS) entry which is preliminary data.</text>
</comment>
<sequence>MLLADGVTWRRSQRGLVVRVPGSPPLLVEHHRAHVIPQIVSATSDPKDLVAGLGGTPADQQLVTDLFEERILVEAASDGNTDPYVQPKRFSLTRSGLEISGIETIARLLYRVVAPVVRSRLGRLFLIAVVVGGIVALALGRPAGPQVSEHPSIDALLGIVLALSCSAAHELAHAVTLVHYGRTPGRAGCGFYWGALCFYVDSTDAVTLPRRARVVNALAGLAVDVVTTAILLMVAQVSSTVLIYAVCWRVAILGLVNMAENALPILEVDGQVALSDLLDEPDLSMRSREALSRLLRRRGQDEQPPWLPWFGAFSITGGVVLLASSAYFWWYAAGDLIRTLLAGSPGDIIVALYLIVPFAAGVIFSSLGLVLELVTSRHTEAGGAKDATDSPAT</sequence>
<dbReference type="GO" id="GO:0006508">
    <property type="term" value="P:proteolysis"/>
    <property type="evidence" value="ECO:0007669"/>
    <property type="project" value="UniProtKB-KW"/>
</dbReference>
<name>A0A318RKZ3_WILLI</name>
<keyword evidence="2" id="KW-0482">Metalloprotease</keyword>
<evidence type="ECO:0000313" key="3">
    <source>
        <dbReference type="Proteomes" id="UP000247591"/>
    </source>
</evidence>
<keyword evidence="1" id="KW-1133">Transmembrane helix</keyword>
<protein>
    <submittedName>
        <fullName evidence="2">Putative peptide zinc metalloprotease protein</fullName>
    </submittedName>
</protein>
<keyword evidence="3" id="KW-1185">Reference proteome</keyword>
<evidence type="ECO:0000256" key="1">
    <source>
        <dbReference type="SAM" id="Phobius"/>
    </source>
</evidence>
<proteinExistence type="predicted"/>
<organism evidence="2 3">
    <name type="scientific">Williamsia limnetica</name>
    <dbReference type="NCBI Taxonomy" id="882452"/>
    <lineage>
        <taxon>Bacteria</taxon>
        <taxon>Bacillati</taxon>
        <taxon>Actinomycetota</taxon>
        <taxon>Actinomycetes</taxon>
        <taxon>Mycobacteriales</taxon>
        <taxon>Nocardiaceae</taxon>
        <taxon>Williamsia</taxon>
    </lineage>
</organism>
<feature type="transmembrane region" description="Helical" evidence="1">
    <location>
        <begin position="124"/>
        <end position="143"/>
    </location>
</feature>
<feature type="transmembrane region" description="Helical" evidence="1">
    <location>
        <begin position="350"/>
        <end position="371"/>
    </location>
</feature>
<accession>A0A318RKZ3</accession>
<keyword evidence="1" id="KW-0812">Transmembrane</keyword>
<keyword evidence="1" id="KW-0472">Membrane</keyword>
<reference evidence="2 3" key="1">
    <citation type="submission" date="2018-06" db="EMBL/GenBank/DDBJ databases">
        <title>Genomic Encyclopedia of Type Strains, Phase IV (KMG-IV): sequencing the most valuable type-strain genomes for metagenomic binning, comparative biology and taxonomic classification.</title>
        <authorList>
            <person name="Goeker M."/>
        </authorList>
    </citation>
    <scope>NUCLEOTIDE SEQUENCE [LARGE SCALE GENOMIC DNA]</scope>
    <source>
        <strain evidence="2 3">DSM 45521</strain>
    </source>
</reference>
<dbReference type="Proteomes" id="UP000247591">
    <property type="component" value="Unassembled WGS sequence"/>
</dbReference>
<feature type="transmembrane region" description="Helical" evidence="1">
    <location>
        <begin position="306"/>
        <end position="330"/>
    </location>
</feature>
<keyword evidence="2" id="KW-0645">Protease</keyword>
<dbReference type="EMBL" id="QJSP01000008">
    <property type="protein sequence ID" value="PYE16551.1"/>
    <property type="molecule type" value="Genomic_DNA"/>
</dbReference>
<gene>
    <name evidence="2" type="ORF">DFR67_108305</name>
</gene>
<keyword evidence="2" id="KW-0378">Hydrolase</keyword>
<dbReference type="GO" id="GO:0008237">
    <property type="term" value="F:metallopeptidase activity"/>
    <property type="evidence" value="ECO:0007669"/>
    <property type="project" value="UniProtKB-KW"/>
</dbReference>
<dbReference type="AlphaFoldDB" id="A0A318RKZ3"/>